<proteinExistence type="predicted"/>
<evidence type="ECO:0000313" key="4">
    <source>
        <dbReference type="Proteomes" id="UP000011087"/>
    </source>
</evidence>
<evidence type="ECO:0000313" key="2">
    <source>
        <dbReference type="EMBL" id="EKX48418.1"/>
    </source>
</evidence>
<evidence type="ECO:0000313" key="3">
    <source>
        <dbReference type="EnsemblProtists" id="EKX48418"/>
    </source>
</evidence>
<sequence>MARLFVLLVLVAAQHAAAMQLSSALKPSSPLSSSMHPMPSLMMESHGRKLRVNAQFDAMRTMARAGAAAIFLDGLRAMMNPALRMNFLSSAYTLLACTVVSISMYGRGHEWIMGKWKAAIPGSWQTFAQPLAAITSQRASSLSMDAIHGFGRRVCPAMSFGASNMITPLAAEIFLFSAFVSRLLEPTTLVPSKLAHAVTQESLQNNAIAAACGESSQSYSFSRKHVGTKKPSR</sequence>
<dbReference type="PaxDb" id="55529-EKX48418"/>
<keyword evidence="1" id="KW-0732">Signal</keyword>
<accession>L1JIS3</accession>
<dbReference type="AlphaFoldDB" id="L1JIS3"/>
<organism evidence="2">
    <name type="scientific">Guillardia theta (strain CCMP2712)</name>
    <name type="common">Cryptophyte</name>
    <dbReference type="NCBI Taxonomy" id="905079"/>
    <lineage>
        <taxon>Eukaryota</taxon>
        <taxon>Cryptophyceae</taxon>
        <taxon>Pyrenomonadales</taxon>
        <taxon>Geminigeraceae</taxon>
        <taxon>Guillardia</taxon>
    </lineage>
</organism>
<dbReference type="EMBL" id="JH992986">
    <property type="protein sequence ID" value="EKX48418.1"/>
    <property type="molecule type" value="Genomic_DNA"/>
</dbReference>
<dbReference type="RefSeq" id="XP_005835398.1">
    <property type="nucleotide sequence ID" value="XM_005835341.1"/>
</dbReference>
<keyword evidence="4" id="KW-1185">Reference proteome</keyword>
<reference evidence="4" key="2">
    <citation type="submission" date="2012-11" db="EMBL/GenBank/DDBJ databases">
        <authorList>
            <person name="Kuo A."/>
            <person name="Curtis B.A."/>
            <person name="Tanifuji G."/>
            <person name="Burki F."/>
            <person name="Gruber A."/>
            <person name="Irimia M."/>
            <person name="Maruyama S."/>
            <person name="Arias M.C."/>
            <person name="Ball S.G."/>
            <person name="Gile G.H."/>
            <person name="Hirakawa Y."/>
            <person name="Hopkins J.F."/>
            <person name="Rensing S.A."/>
            <person name="Schmutz J."/>
            <person name="Symeonidi A."/>
            <person name="Elias M."/>
            <person name="Eveleigh R.J."/>
            <person name="Herman E.K."/>
            <person name="Klute M.J."/>
            <person name="Nakayama T."/>
            <person name="Obornik M."/>
            <person name="Reyes-Prieto A."/>
            <person name="Armbrust E.V."/>
            <person name="Aves S.J."/>
            <person name="Beiko R.G."/>
            <person name="Coutinho P."/>
            <person name="Dacks J.B."/>
            <person name="Durnford D.G."/>
            <person name="Fast N.M."/>
            <person name="Green B.R."/>
            <person name="Grisdale C."/>
            <person name="Hempe F."/>
            <person name="Henrissat B."/>
            <person name="Hoppner M.P."/>
            <person name="Ishida K.-I."/>
            <person name="Kim E."/>
            <person name="Koreny L."/>
            <person name="Kroth P.G."/>
            <person name="Liu Y."/>
            <person name="Malik S.-B."/>
            <person name="Maier U.G."/>
            <person name="McRose D."/>
            <person name="Mock T."/>
            <person name="Neilson J.A."/>
            <person name="Onodera N.T."/>
            <person name="Poole A.M."/>
            <person name="Pritham E.J."/>
            <person name="Richards T.A."/>
            <person name="Rocap G."/>
            <person name="Roy S.W."/>
            <person name="Sarai C."/>
            <person name="Schaack S."/>
            <person name="Shirato S."/>
            <person name="Slamovits C.H."/>
            <person name="Spencer D.F."/>
            <person name="Suzuki S."/>
            <person name="Worden A.Z."/>
            <person name="Zauner S."/>
            <person name="Barry K."/>
            <person name="Bell C."/>
            <person name="Bharti A.K."/>
            <person name="Crow J.A."/>
            <person name="Grimwood J."/>
            <person name="Kramer R."/>
            <person name="Lindquist E."/>
            <person name="Lucas S."/>
            <person name="Salamov A."/>
            <person name="McFadden G.I."/>
            <person name="Lane C.E."/>
            <person name="Keeling P.J."/>
            <person name="Gray M.W."/>
            <person name="Grigoriev I.V."/>
            <person name="Archibald J.M."/>
        </authorList>
    </citation>
    <scope>NUCLEOTIDE SEQUENCE</scope>
    <source>
        <strain evidence="4">CCMP2712</strain>
    </source>
</reference>
<feature type="signal peptide" evidence="1">
    <location>
        <begin position="1"/>
        <end position="18"/>
    </location>
</feature>
<dbReference type="Proteomes" id="UP000011087">
    <property type="component" value="Unassembled WGS sequence"/>
</dbReference>
<protein>
    <submittedName>
        <fullName evidence="2 3">Uncharacterized protein</fullName>
    </submittedName>
</protein>
<feature type="chain" id="PRO_5008771414" evidence="1">
    <location>
        <begin position="19"/>
        <end position="233"/>
    </location>
</feature>
<gene>
    <name evidence="2" type="ORF">GUITHDRAFT_136913</name>
</gene>
<dbReference type="KEGG" id="gtt:GUITHDRAFT_136913"/>
<reference evidence="2 4" key="1">
    <citation type="journal article" date="2012" name="Nature">
        <title>Algal genomes reveal evolutionary mosaicism and the fate of nucleomorphs.</title>
        <authorList>
            <consortium name="DOE Joint Genome Institute"/>
            <person name="Curtis B.A."/>
            <person name="Tanifuji G."/>
            <person name="Burki F."/>
            <person name="Gruber A."/>
            <person name="Irimia M."/>
            <person name="Maruyama S."/>
            <person name="Arias M.C."/>
            <person name="Ball S.G."/>
            <person name="Gile G.H."/>
            <person name="Hirakawa Y."/>
            <person name="Hopkins J.F."/>
            <person name="Kuo A."/>
            <person name="Rensing S.A."/>
            <person name="Schmutz J."/>
            <person name="Symeonidi A."/>
            <person name="Elias M."/>
            <person name="Eveleigh R.J."/>
            <person name="Herman E.K."/>
            <person name="Klute M.J."/>
            <person name="Nakayama T."/>
            <person name="Obornik M."/>
            <person name="Reyes-Prieto A."/>
            <person name="Armbrust E.V."/>
            <person name="Aves S.J."/>
            <person name="Beiko R.G."/>
            <person name="Coutinho P."/>
            <person name="Dacks J.B."/>
            <person name="Durnford D.G."/>
            <person name="Fast N.M."/>
            <person name="Green B.R."/>
            <person name="Grisdale C.J."/>
            <person name="Hempel F."/>
            <person name="Henrissat B."/>
            <person name="Hoppner M.P."/>
            <person name="Ishida K."/>
            <person name="Kim E."/>
            <person name="Koreny L."/>
            <person name="Kroth P.G."/>
            <person name="Liu Y."/>
            <person name="Malik S.B."/>
            <person name="Maier U.G."/>
            <person name="McRose D."/>
            <person name="Mock T."/>
            <person name="Neilson J.A."/>
            <person name="Onodera N.T."/>
            <person name="Poole A.M."/>
            <person name="Pritham E.J."/>
            <person name="Richards T.A."/>
            <person name="Rocap G."/>
            <person name="Roy S.W."/>
            <person name="Sarai C."/>
            <person name="Schaack S."/>
            <person name="Shirato S."/>
            <person name="Slamovits C.H."/>
            <person name="Spencer D.F."/>
            <person name="Suzuki S."/>
            <person name="Worden A.Z."/>
            <person name="Zauner S."/>
            <person name="Barry K."/>
            <person name="Bell C."/>
            <person name="Bharti A.K."/>
            <person name="Crow J.A."/>
            <person name="Grimwood J."/>
            <person name="Kramer R."/>
            <person name="Lindquist E."/>
            <person name="Lucas S."/>
            <person name="Salamov A."/>
            <person name="McFadden G.I."/>
            <person name="Lane C.E."/>
            <person name="Keeling P.J."/>
            <person name="Gray M.W."/>
            <person name="Grigoriev I.V."/>
            <person name="Archibald J.M."/>
        </authorList>
    </citation>
    <scope>NUCLEOTIDE SEQUENCE</scope>
    <source>
        <strain evidence="2 4">CCMP2712</strain>
    </source>
</reference>
<name>L1JIS3_GUITC</name>
<evidence type="ECO:0000256" key="1">
    <source>
        <dbReference type="SAM" id="SignalP"/>
    </source>
</evidence>
<dbReference type="EnsemblProtists" id="EKX48418">
    <property type="protein sequence ID" value="EKX48418"/>
    <property type="gene ID" value="GUITHDRAFT_136913"/>
</dbReference>
<dbReference type="GeneID" id="17305089"/>
<dbReference type="HOGENOM" id="CLU_1191833_0_0_1"/>
<reference evidence="3" key="3">
    <citation type="submission" date="2016-03" db="UniProtKB">
        <authorList>
            <consortium name="EnsemblProtists"/>
        </authorList>
    </citation>
    <scope>IDENTIFICATION</scope>
</reference>